<feature type="compositionally biased region" description="Basic and acidic residues" evidence="5">
    <location>
        <begin position="718"/>
        <end position="742"/>
    </location>
</feature>
<feature type="region of interest" description="Disordered" evidence="5">
    <location>
        <begin position="996"/>
        <end position="1015"/>
    </location>
</feature>
<dbReference type="Pfam" id="PF00642">
    <property type="entry name" value="zf-CCCH"/>
    <property type="match status" value="1"/>
</dbReference>
<evidence type="ECO:0000259" key="6">
    <source>
        <dbReference type="PROSITE" id="PS50103"/>
    </source>
</evidence>
<feature type="compositionally biased region" description="Polar residues" evidence="5">
    <location>
        <begin position="67"/>
        <end position="106"/>
    </location>
</feature>
<feature type="region of interest" description="Disordered" evidence="5">
    <location>
        <begin position="1"/>
        <end position="20"/>
    </location>
</feature>
<keyword evidence="1 4" id="KW-0479">Metal-binding</keyword>
<sequence length="1116" mass="122785">MDSANGSYMHYNNSNDNDINQFLHGVQDFADLDGDQQTQFDPALFADNGLVSFPQQAQPSRPAQSPFNQAQRQAHSQSPALPQFKPDQNTYVPQNYGSNAYNQRPMGQSFDPQLLSRPTPSPGPFDQYAYQPQHMNYGQPQFDYSYNAFQQQRQSSTPSQAFRPQVSQQAQHYMNPARPSPQPQAHMQQPQVSKIERSPQTMSNETQPSNDMSYPFQQIHQSQHRFVEPSMLNAQGQLHQGMSQMQPSRQMDASPYFTKAGQGATLDPRALQMQQYAQMQQAQGQNIQPRQQGAIHPPSSMQSVMQFPAQGMGAISGGNAMPKVERLVKSSGSASGSDDDLDIEDEEPPETRPAVITIAKPINDERGKLLWEVVDAVWTPKNKPASPDKIRSAVRFVGEAVRSLRDKWKETNDKLKKAENTNQPTEGLKVAVGTYREIMETLAGRVTNFGHPSILKRLGENLILLSAMYSFLVDRANAEDYDSPLIVAILQLGTKLETVDEEQLEKVKWTKVLVSRFAKKSTNASKLYAQQIILNAKKATARKKTEAAGQGPASPSGSSTGQIAGVKRPREGSEPLQQAKKAVVKPSSKPLSVQIAEREKKLKEKEKAEKAAATKDTKSVGTNGANAAAVAARPKTTQAPPQKASPFASLMSAKKRPGTTNAERAAKEKVDAAKNAAVAAAGVAPKKEPVMARSEAPAPKPTVSAAPSSSFLGSLFADMEKPKENPKAKVEVDVDETPEARAKRLRKESRRKLRVTWKPENELVETKVFEHDSDEETGHDDSQMRDVGDTGKEGEMLKHRISVEDDEDSDSSDDEPSMPPMEYFTPSEVDFSSMKQKPEDDFDTTNFIKGGGNLRPESSSSAAQDKYESGNLMRMYAAGEQPSSPTEPLEADDDDFSPVIDFGEPGEDRVRRREQRYLASRQAFQQPPQPQANGFNLASAMSQLQPQQQQHNAPQMDWLQALSMANQQPQQQAQFQQQNPQLDLSKILAVAQQMHQQPAYQGPAQPVPPPAASNAAVTPDVAAILSQLSGGIQQPQPGLSASLPTSFGENPNPFPGTSSSKPDRRDKKEKKRGKNGVPLTDDGLPVNYKTKVCQFWLEGKCTKGNSCTYKHEPESS</sequence>
<feature type="compositionally biased region" description="Low complexity" evidence="5">
    <location>
        <begin position="937"/>
        <end position="956"/>
    </location>
</feature>
<evidence type="ECO:0000256" key="1">
    <source>
        <dbReference type="ARBA" id="ARBA00022723"/>
    </source>
</evidence>
<feature type="compositionally biased region" description="Low complexity" evidence="5">
    <location>
        <begin position="620"/>
        <end position="632"/>
    </location>
</feature>
<reference evidence="7 8" key="1">
    <citation type="submission" date="2023-08" db="EMBL/GenBank/DDBJ databases">
        <title>Black Yeasts Isolated from many extreme environments.</title>
        <authorList>
            <person name="Coleine C."/>
            <person name="Stajich J.E."/>
            <person name="Selbmann L."/>
        </authorList>
    </citation>
    <scope>NUCLEOTIDE SEQUENCE [LARGE SCALE GENOMIC DNA]</scope>
    <source>
        <strain evidence="7 8">CCFEE 5885</strain>
    </source>
</reference>
<comment type="caution">
    <text evidence="7">The sequence shown here is derived from an EMBL/GenBank/DDBJ whole genome shotgun (WGS) entry which is preliminary data.</text>
</comment>
<evidence type="ECO:0000256" key="5">
    <source>
        <dbReference type="SAM" id="MobiDB-lite"/>
    </source>
</evidence>
<dbReference type="InterPro" id="IPR000571">
    <property type="entry name" value="Znf_CCCH"/>
</dbReference>
<name>A0ABR0KK81_9EURO</name>
<feature type="region of interest" description="Disordered" evidence="5">
    <location>
        <begin position="33"/>
        <end position="131"/>
    </location>
</feature>
<feature type="domain" description="C3H1-type" evidence="6">
    <location>
        <begin position="1087"/>
        <end position="1114"/>
    </location>
</feature>
<accession>A0ABR0KK81</accession>
<dbReference type="EMBL" id="JAVRRG010000012">
    <property type="protein sequence ID" value="KAK5098996.1"/>
    <property type="molecule type" value="Genomic_DNA"/>
</dbReference>
<feature type="zinc finger region" description="C3H1-type" evidence="4">
    <location>
        <begin position="1087"/>
        <end position="1114"/>
    </location>
</feature>
<evidence type="ECO:0000256" key="4">
    <source>
        <dbReference type="PROSITE-ProRule" id="PRU00723"/>
    </source>
</evidence>
<evidence type="ECO:0000256" key="2">
    <source>
        <dbReference type="ARBA" id="ARBA00022771"/>
    </source>
</evidence>
<dbReference type="InterPro" id="IPR036855">
    <property type="entry name" value="Znf_CCCH_sf"/>
</dbReference>
<feature type="compositionally biased region" description="Acidic residues" evidence="5">
    <location>
        <begin position="337"/>
        <end position="348"/>
    </location>
</feature>
<feature type="compositionally biased region" description="Basic and acidic residues" evidence="5">
    <location>
        <begin position="757"/>
        <end position="771"/>
    </location>
</feature>
<protein>
    <recommendedName>
        <fullName evidence="6">C3H1-type domain-containing protein</fullName>
    </recommendedName>
</protein>
<evidence type="ECO:0000256" key="3">
    <source>
        <dbReference type="ARBA" id="ARBA00022833"/>
    </source>
</evidence>
<evidence type="ECO:0000313" key="7">
    <source>
        <dbReference type="EMBL" id="KAK5098996.1"/>
    </source>
</evidence>
<organism evidence="7 8">
    <name type="scientific">Lithohypha guttulata</name>
    <dbReference type="NCBI Taxonomy" id="1690604"/>
    <lineage>
        <taxon>Eukaryota</taxon>
        <taxon>Fungi</taxon>
        <taxon>Dikarya</taxon>
        <taxon>Ascomycota</taxon>
        <taxon>Pezizomycotina</taxon>
        <taxon>Eurotiomycetes</taxon>
        <taxon>Chaetothyriomycetidae</taxon>
        <taxon>Chaetothyriales</taxon>
        <taxon>Trichomeriaceae</taxon>
        <taxon>Lithohypha</taxon>
    </lineage>
</organism>
<feature type="compositionally biased region" description="Polar residues" evidence="5">
    <location>
        <begin position="183"/>
        <end position="213"/>
    </location>
</feature>
<dbReference type="PROSITE" id="PS50103">
    <property type="entry name" value="ZF_C3H1"/>
    <property type="match status" value="1"/>
</dbReference>
<feature type="compositionally biased region" description="Low complexity" evidence="5">
    <location>
        <begin position="673"/>
        <end position="684"/>
    </location>
</feature>
<feature type="compositionally biased region" description="Polar residues" evidence="5">
    <location>
        <begin position="1031"/>
        <end position="1049"/>
    </location>
</feature>
<keyword evidence="3 4" id="KW-0862">Zinc</keyword>
<keyword evidence="8" id="KW-1185">Reference proteome</keyword>
<dbReference type="Gene3D" id="4.10.1000.10">
    <property type="entry name" value="Zinc finger, CCCH-type"/>
    <property type="match status" value="1"/>
</dbReference>
<dbReference type="SMART" id="SM00356">
    <property type="entry name" value="ZnF_C3H1"/>
    <property type="match status" value="1"/>
</dbReference>
<feature type="compositionally biased region" description="Low complexity" evidence="5">
    <location>
        <begin position="54"/>
        <end position="66"/>
    </location>
</feature>
<evidence type="ECO:0000313" key="8">
    <source>
        <dbReference type="Proteomes" id="UP001345013"/>
    </source>
</evidence>
<feature type="compositionally biased region" description="Basic and acidic residues" evidence="5">
    <location>
        <begin position="596"/>
        <end position="618"/>
    </location>
</feature>
<feature type="compositionally biased region" description="Polar residues" evidence="5">
    <location>
        <begin position="150"/>
        <end position="172"/>
    </location>
</feature>
<feature type="compositionally biased region" description="Low complexity" evidence="5">
    <location>
        <begin position="547"/>
        <end position="562"/>
    </location>
</feature>
<feature type="region of interest" description="Disordered" evidence="5">
    <location>
        <begin position="327"/>
        <end position="351"/>
    </location>
</feature>
<keyword evidence="2 4" id="KW-0863">Zinc-finger</keyword>
<feature type="region of interest" description="Disordered" evidence="5">
    <location>
        <begin position="543"/>
        <end position="957"/>
    </location>
</feature>
<feature type="compositionally biased region" description="Basic residues" evidence="5">
    <location>
        <begin position="743"/>
        <end position="755"/>
    </location>
</feature>
<feature type="region of interest" description="Disordered" evidence="5">
    <location>
        <begin position="1031"/>
        <end position="1083"/>
    </location>
</feature>
<dbReference type="SUPFAM" id="SSF90229">
    <property type="entry name" value="CCCH zinc finger"/>
    <property type="match status" value="1"/>
</dbReference>
<feature type="compositionally biased region" description="Basic and acidic residues" evidence="5">
    <location>
        <begin position="779"/>
        <end position="803"/>
    </location>
</feature>
<proteinExistence type="predicted"/>
<feature type="region of interest" description="Disordered" evidence="5">
    <location>
        <begin position="150"/>
        <end position="213"/>
    </location>
</feature>
<dbReference type="Proteomes" id="UP001345013">
    <property type="component" value="Unassembled WGS sequence"/>
</dbReference>
<feature type="compositionally biased region" description="Acidic residues" evidence="5">
    <location>
        <begin position="804"/>
        <end position="816"/>
    </location>
</feature>
<gene>
    <name evidence="7" type="ORF">LTR24_001624</name>
</gene>